<protein>
    <recommendedName>
        <fullName evidence="3">histidine kinase</fullName>
        <ecNumber evidence="3">2.7.13.3</ecNumber>
    </recommendedName>
</protein>
<dbReference type="InterPro" id="IPR003594">
    <property type="entry name" value="HATPase_dom"/>
</dbReference>
<dbReference type="Gene3D" id="3.30.565.10">
    <property type="entry name" value="Histidine kinase-like ATPase, C-terminal domain"/>
    <property type="match status" value="1"/>
</dbReference>
<evidence type="ECO:0000256" key="1">
    <source>
        <dbReference type="ARBA" id="ARBA00000085"/>
    </source>
</evidence>
<dbReference type="PROSITE" id="PS50112">
    <property type="entry name" value="PAS"/>
    <property type="match status" value="1"/>
</dbReference>
<dbReference type="PRINTS" id="PR00344">
    <property type="entry name" value="BCTRLSENSOR"/>
</dbReference>
<dbReference type="SMART" id="SM00086">
    <property type="entry name" value="PAC"/>
    <property type="match status" value="1"/>
</dbReference>
<keyword evidence="13" id="KW-0472">Membrane</keyword>
<dbReference type="EMBL" id="JBHUDJ010000001">
    <property type="protein sequence ID" value="MFD1585375.1"/>
    <property type="molecule type" value="Genomic_DNA"/>
</dbReference>
<comment type="subcellular location">
    <subcellularLocation>
        <location evidence="2">Cell membrane</location>
        <topology evidence="2">Multi-pass membrane protein</topology>
    </subcellularLocation>
</comment>
<accession>A0ABD6C5C0</accession>
<feature type="domain" description="PAS" evidence="16">
    <location>
        <begin position="330"/>
        <end position="376"/>
    </location>
</feature>
<dbReference type="SUPFAM" id="SSF55874">
    <property type="entry name" value="ATPase domain of HSP90 chaperone/DNA topoisomerase II/histidine kinase"/>
    <property type="match status" value="1"/>
</dbReference>
<dbReference type="GO" id="GO:0005524">
    <property type="term" value="F:ATP binding"/>
    <property type="evidence" value="ECO:0007669"/>
    <property type="project" value="UniProtKB-KW"/>
</dbReference>
<dbReference type="InterPro" id="IPR029151">
    <property type="entry name" value="Sensor-like_sf"/>
</dbReference>
<dbReference type="InterPro" id="IPR001610">
    <property type="entry name" value="PAC"/>
</dbReference>
<keyword evidence="8" id="KW-0547">Nucleotide-binding</keyword>
<evidence type="ECO:0000256" key="6">
    <source>
        <dbReference type="ARBA" id="ARBA00022679"/>
    </source>
</evidence>
<keyword evidence="4" id="KW-1003">Cell membrane</keyword>
<dbReference type="SMART" id="SM00091">
    <property type="entry name" value="PAS"/>
    <property type="match status" value="1"/>
</dbReference>
<sequence length="663" mass="73661">MNTRRAFFVVLIFIAILLSSAVFAGFQLYKETLAEQGRAEVNHSAHHIGSQLSAQFSSREQTVELAANSPFVAAENRTVQRTALATFVNTTSFSGVSVIHRNGTMLNIAAGLPPDERRALIGSDFSDRTYFQRAVAGETYISDPIAAESGNYIVTISSPIRHEGRIVGTLNAAYHLPESAFAGTATSLLKPNAELTIYTQSDEVVYSTDPSPERDAIVRNVSVGDLGWTVSVRQSRGELRSTARTVSYLQAGSILVVLFSIAGFGWWVYRRNLHQVEHLLTGFKALEEKEYGTQIAVGGSDEWRQIGASFNELSESLDRYETERKAREHSLREFKRAVEHAGYAVFITDVDGTIQYVNPAFEEITGYPAREALGETPKILNSGKMSQKYFANLWETLLSGGEWEREIINERRNGTLYFAHQTITALTDENGNVEEFVAIQTDITELKDRERHLQTLSRVLRHNLRNKINVITGYAEVFLHDPDAADETTARQIIETSKGLTDLADKERRIVELLVDQPHPQRISLTRLLDAVTRDVGHKYPDSTVSVTCPDDVEIEAIDQLQSGLYELIENSIVHTGSDSDRVELTVEPRAETVAIRIEDDGPGIPTDERRILTDDADIEPLSHGSGLGLWLVHHIVRLSQGNVRYEEATPSGSAVIVEVPRA</sequence>
<evidence type="ECO:0000256" key="14">
    <source>
        <dbReference type="ARBA" id="ARBA00023224"/>
    </source>
</evidence>
<keyword evidence="9" id="KW-0418">Kinase</keyword>
<dbReference type="Proteomes" id="UP001597119">
    <property type="component" value="Unassembled WGS sequence"/>
</dbReference>
<dbReference type="PROSITE" id="PS50885">
    <property type="entry name" value="HAMP"/>
    <property type="match status" value="1"/>
</dbReference>
<dbReference type="InterPro" id="IPR005467">
    <property type="entry name" value="His_kinase_dom"/>
</dbReference>
<keyword evidence="12" id="KW-0902">Two-component regulatory system</keyword>
<evidence type="ECO:0000256" key="2">
    <source>
        <dbReference type="ARBA" id="ARBA00004651"/>
    </source>
</evidence>
<keyword evidence="10" id="KW-0067">ATP-binding</keyword>
<dbReference type="InterPro" id="IPR050351">
    <property type="entry name" value="BphY/WalK/GraS-like"/>
</dbReference>
<dbReference type="EC" id="2.7.13.3" evidence="3"/>
<dbReference type="InterPro" id="IPR036890">
    <property type="entry name" value="HATPase_C_sf"/>
</dbReference>
<evidence type="ECO:0000256" key="3">
    <source>
        <dbReference type="ARBA" id="ARBA00012438"/>
    </source>
</evidence>
<evidence type="ECO:0000256" key="10">
    <source>
        <dbReference type="ARBA" id="ARBA00022840"/>
    </source>
</evidence>
<keyword evidence="11" id="KW-1133">Transmembrane helix</keyword>
<reference evidence="19 20" key="1">
    <citation type="journal article" date="2019" name="Int. J. Syst. Evol. Microbiol.">
        <title>The Global Catalogue of Microorganisms (GCM) 10K type strain sequencing project: providing services to taxonomists for standard genome sequencing and annotation.</title>
        <authorList>
            <consortium name="The Broad Institute Genomics Platform"/>
            <consortium name="The Broad Institute Genome Sequencing Center for Infectious Disease"/>
            <person name="Wu L."/>
            <person name="Ma J."/>
        </authorList>
    </citation>
    <scope>NUCLEOTIDE SEQUENCE [LARGE SCALE GENOMIC DNA]</scope>
    <source>
        <strain evidence="19 20">CGMCC 1.12125</strain>
    </source>
</reference>
<feature type="domain" description="PAC" evidence="17">
    <location>
        <begin position="401"/>
        <end position="455"/>
    </location>
</feature>
<feature type="domain" description="HAMP" evidence="18">
    <location>
        <begin position="270"/>
        <end position="322"/>
    </location>
</feature>
<evidence type="ECO:0000259" key="15">
    <source>
        <dbReference type="PROSITE" id="PS50109"/>
    </source>
</evidence>
<evidence type="ECO:0000256" key="12">
    <source>
        <dbReference type="ARBA" id="ARBA00023012"/>
    </source>
</evidence>
<dbReference type="Pfam" id="PF02518">
    <property type="entry name" value="HATPase_c"/>
    <property type="match status" value="1"/>
</dbReference>
<dbReference type="PANTHER" id="PTHR42878">
    <property type="entry name" value="TWO-COMPONENT HISTIDINE KINASE"/>
    <property type="match status" value="1"/>
</dbReference>
<dbReference type="SMART" id="SM00387">
    <property type="entry name" value="HATPase_c"/>
    <property type="match status" value="1"/>
</dbReference>
<dbReference type="InterPro" id="IPR004358">
    <property type="entry name" value="Sig_transdc_His_kin-like_C"/>
</dbReference>
<keyword evidence="7" id="KW-0812">Transmembrane</keyword>
<dbReference type="PANTHER" id="PTHR42878:SF15">
    <property type="entry name" value="BACTERIOPHYTOCHROME"/>
    <property type="match status" value="1"/>
</dbReference>
<dbReference type="RefSeq" id="WP_247377629.1">
    <property type="nucleotide sequence ID" value="NZ_JALLGV010000004.1"/>
</dbReference>
<evidence type="ECO:0000256" key="13">
    <source>
        <dbReference type="ARBA" id="ARBA00023136"/>
    </source>
</evidence>
<keyword evidence="6" id="KW-0808">Transferase</keyword>
<dbReference type="NCBIfam" id="TIGR00229">
    <property type="entry name" value="sensory_box"/>
    <property type="match status" value="1"/>
</dbReference>
<dbReference type="PROSITE" id="PS50109">
    <property type="entry name" value="HIS_KIN"/>
    <property type="match status" value="1"/>
</dbReference>
<dbReference type="GO" id="GO:0004673">
    <property type="term" value="F:protein histidine kinase activity"/>
    <property type="evidence" value="ECO:0007669"/>
    <property type="project" value="UniProtKB-EC"/>
</dbReference>
<dbReference type="Pfam" id="PF13426">
    <property type="entry name" value="PAS_9"/>
    <property type="match status" value="1"/>
</dbReference>
<feature type="domain" description="Histidine kinase" evidence="15">
    <location>
        <begin position="459"/>
        <end position="663"/>
    </location>
</feature>
<keyword evidence="5" id="KW-0597">Phosphoprotein</keyword>
<dbReference type="GO" id="GO:0005886">
    <property type="term" value="C:plasma membrane"/>
    <property type="evidence" value="ECO:0007669"/>
    <property type="project" value="UniProtKB-SubCell"/>
</dbReference>
<evidence type="ECO:0000256" key="11">
    <source>
        <dbReference type="ARBA" id="ARBA00022989"/>
    </source>
</evidence>
<name>A0ABD6C5C0_9EURY</name>
<dbReference type="Gene3D" id="6.10.340.10">
    <property type="match status" value="1"/>
</dbReference>
<evidence type="ECO:0000259" key="17">
    <source>
        <dbReference type="PROSITE" id="PS50113"/>
    </source>
</evidence>
<keyword evidence="20" id="KW-1185">Reference proteome</keyword>
<evidence type="ECO:0000313" key="20">
    <source>
        <dbReference type="Proteomes" id="UP001597119"/>
    </source>
</evidence>
<evidence type="ECO:0000256" key="8">
    <source>
        <dbReference type="ARBA" id="ARBA00022741"/>
    </source>
</evidence>
<dbReference type="SUPFAM" id="SSF103190">
    <property type="entry name" value="Sensory domain-like"/>
    <property type="match status" value="1"/>
</dbReference>
<evidence type="ECO:0000259" key="18">
    <source>
        <dbReference type="PROSITE" id="PS50885"/>
    </source>
</evidence>
<dbReference type="InterPro" id="IPR000014">
    <property type="entry name" value="PAS"/>
</dbReference>
<dbReference type="InterPro" id="IPR000700">
    <property type="entry name" value="PAS-assoc_C"/>
</dbReference>
<dbReference type="CDD" id="cd12914">
    <property type="entry name" value="PDC1_DGC_like"/>
    <property type="match status" value="1"/>
</dbReference>
<keyword evidence="14" id="KW-0807">Transducer</keyword>
<evidence type="ECO:0000313" key="19">
    <source>
        <dbReference type="EMBL" id="MFD1585375.1"/>
    </source>
</evidence>
<dbReference type="PROSITE" id="PS50113">
    <property type="entry name" value="PAC"/>
    <property type="match status" value="1"/>
</dbReference>
<evidence type="ECO:0000256" key="7">
    <source>
        <dbReference type="ARBA" id="ARBA00022692"/>
    </source>
</evidence>
<dbReference type="CDD" id="cd00130">
    <property type="entry name" value="PAS"/>
    <property type="match status" value="1"/>
</dbReference>
<dbReference type="SUPFAM" id="SSF55785">
    <property type="entry name" value="PYP-like sensor domain (PAS domain)"/>
    <property type="match status" value="1"/>
</dbReference>
<evidence type="ECO:0000256" key="5">
    <source>
        <dbReference type="ARBA" id="ARBA00022553"/>
    </source>
</evidence>
<dbReference type="Pfam" id="PF02743">
    <property type="entry name" value="dCache_1"/>
    <property type="match status" value="1"/>
</dbReference>
<evidence type="ECO:0000256" key="4">
    <source>
        <dbReference type="ARBA" id="ARBA00022475"/>
    </source>
</evidence>
<dbReference type="InterPro" id="IPR033479">
    <property type="entry name" value="dCache_1"/>
</dbReference>
<evidence type="ECO:0000259" key="16">
    <source>
        <dbReference type="PROSITE" id="PS50112"/>
    </source>
</evidence>
<proteinExistence type="predicted"/>
<dbReference type="InterPro" id="IPR003660">
    <property type="entry name" value="HAMP_dom"/>
</dbReference>
<comment type="catalytic activity">
    <reaction evidence="1">
        <text>ATP + protein L-histidine = ADP + protein N-phospho-L-histidine.</text>
        <dbReference type="EC" id="2.7.13.3"/>
    </reaction>
</comment>
<comment type="caution">
    <text evidence="19">The sequence shown here is derived from an EMBL/GenBank/DDBJ whole genome shotgun (WGS) entry which is preliminary data.</text>
</comment>
<gene>
    <name evidence="19" type="ORF">ACFR9U_00140</name>
</gene>
<dbReference type="CDD" id="cd00075">
    <property type="entry name" value="HATPase"/>
    <property type="match status" value="1"/>
</dbReference>
<dbReference type="InterPro" id="IPR035965">
    <property type="entry name" value="PAS-like_dom_sf"/>
</dbReference>
<organism evidence="19 20">
    <name type="scientific">Halorientalis brevis</name>
    <dbReference type="NCBI Taxonomy" id="1126241"/>
    <lineage>
        <taxon>Archaea</taxon>
        <taxon>Methanobacteriati</taxon>
        <taxon>Methanobacteriota</taxon>
        <taxon>Stenosarchaea group</taxon>
        <taxon>Halobacteria</taxon>
        <taxon>Halobacteriales</taxon>
        <taxon>Haloarculaceae</taxon>
        <taxon>Halorientalis</taxon>
    </lineage>
</organism>
<dbReference type="GO" id="GO:0000160">
    <property type="term" value="P:phosphorelay signal transduction system"/>
    <property type="evidence" value="ECO:0007669"/>
    <property type="project" value="UniProtKB-KW"/>
</dbReference>
<evidence type="ECO:0000256" key="9">
    <source>
        <dbReference type="ARBA" id="ARBA00022777"/>
    </source>
</evidence>
<dbReference type="Gene3D" id="3.30.450.20">
    <property type="entry name" value="PAS domain"/>
    <property type="match status" value="2"/>
</dbReference>
<dbReference type="AlphaFoldDB" id="A0ABD6C5C0"/>